<reference evidence="2" key="1">
    <citation type="journal article" date="2017" name="Nature">
        <title>The sunflower genome provides insights into oil metabolism, flowering and Asterid evolution.</title>
        <authorList>
            <person name="Badouin H."/>
            <person name="Gouzy J."/>
            <person name="Grassa C.J."/>
            <person name="Murat F."/>
            <person name="Staton S.E."/>
            <person name="Cottret L."/>
            <person name="Lelandais-Briere C."/>
            <person name="Owens G.L."/>
            <person name="Carrere S."/>
            <person name="Mayjonade B."/>
            <person name="Legrand L."/>
            <person name="Gill N."/>
            <person name="Kane N.C."/>
            <person name="Bowers J.E."/>
            <person name="Hubner S."/>
            <person name="Bellec A."/>
            <person name="Berard A."/>
            <person name="Berges H."/>
            <person name="Blanchet N."/>
            <person name="Boniface M.C."/>
            <person name="Brunel D."/>
            <person name="Catrice O."/>
            <person name="Chaidir N."/>
            <person name="Claudel C."/>
            <person name="Donnadieu C."/>
            <person name="Faraut T."/>
            <person name="Fievet G."/>
            <person name="Helmstetter N."/>
            <person name="King M."/>
            <person name="Knapp S.J."/>
            <person name="Lai Z."/>
            <person name="Le Paslier M.C."/>
            <person name="Lippi Y."/>
            <person name="Lorenzon L."/>
            <person name="Mandel J.R."/>
            <person name="Marage G."/>
            <person name="Marchand G."/>
            <person name="Marquand E."/>
            <person name="Bret-Mestries E."/>
            <person name="Morien E."/>
            <person name="Nambeesan S."/>
            <person name="Nguyen T."/>
            <person name="Pegot-Espagnet P."/>
            <person name="Pouilly N."/>
            <person name="Raftis F."/>
            <person name="Sallet E."/>
            <person name="Schiex T."/>
            <person name="Thomas J."/>
            <person name="Vandecasteele C."/>
            <person name="Vares D."/>
            <person name="Vear F."/>
            <person name="Vautrin S."/>
            <person name="Crespi M."/>
            <person name="Mangin B."/>
            <person name="Burke J.M."/>
            <person name="Salse J."/>
            <person name="Munos S."/>
            <person name="Vincourt P."/>
            <person name="Rieseberg L.H."/>
            <person name="Langlade N.B."/>
        </authorList>
    </citation>
    <scope>NUCLEOTIDE SEQUENCE</scope>
    <source>
        <tissue evidence="2">Leaves</tissue>
    </source>
</reference>
<dbReference type="Gramene" id="mRNA:HanXRQr2_Chr15g0692111">
    <property type="protein sequence ID" value="CDS:HanXRQr2_Chr15g0692111.1"/>
    <property type="gene ID" value="HanXRQr2_Chr15g0692111"/>
</dbReference>
<gene>
    <name evidence="2" type="ORF">HanXRQr2_Chr15g0692111</name>
</gene>
<evidence type="ECO:0000313" key="3">
    <source>
        <dbReference type="Proteomes" id="UP000215914"/>
    </source>
</evidence>
<reference evidence="2" key="2">
    <citation type="submission" date="2020-06" db="EMBL/GenBank/DDBJ databases">
        <title>Helianthus annuus Genome sequencing and assembly Release 2.</title>
        <authorList>
            <person name="Gouzy J."/>
            <person name="Langlade N."/>
            <person name="Munos S."/>
        </authorList>
    </citation>
    <scope>NUCLEOTIDE SEQUENCE</scope>
    <source>
        <tissue evidence="2">Leaves</tissue>
    </source>
</reference>
<accession>A0A9K3DZT4</accession>
<proteinExistence type="inferred from homology"/>
<comment type="similarity">
    <text evidence="1">Belongs to the ARG7 family.</text>
</comment>
<dbReference type="InterPro" id="IPR003676">
    <property type="entry name" value="SAUR_fam"/>
</dbReference>
<name>A0A9K3DZT4_HELAN</name>
<sequence>MNPQILIELLSNKVLSPCSHIVSISLFMGIHKFPKIMLNKLAVGRCQSSSRVIDVPKGHFSVYVGENSLKRFIVPLAYLKHPSFQTLLNMSEEEFGYAHPMGGLIFPCREDTFIQLVENIQLT</sequence>
<protein>
    <submittedName>
        <fullName evidence="2">Small auxin-up RNA</fullName>
    </submittedName>
</protein>
<dbReference type="EMBL" id="MNCJ02000330">
    <property type="protein sequence ID" value="KAF5764444.1"/>
    <property type="molecule type" value="Genomic_DNA"/>
</dbReference>
<comment type="caution">
    <text evidence="2">The sequence shown here is derived from an EMBL/GenBank/DDBJ whole genome shotgun (WGS) entry which is preliminary data.</text>
</comment>
<keyword evidence="3" id="KW-1185">Reference proteome</keyword>
<dbReference type="GO" id="GO:0009733">
    <property type="term" value="P:response to auxin"/>
    <property type="evidence" value="ECO:0007669"/>
    <property type="project" value="InterPro"/>
</dbReference>
<evidence type="ECO:0000313" key="2">
    <source>
        <dbReference type="EMBL" id="KAF5764444.1"/>
    </source>
</evidence>
<organism evidence="2 3">
    <name type="scientific">Helianthus annuus</name>
    <name type="common">Common sunflower</name>
    <dbReference type="NCBI Taxonomy" id="4232"/>
    <lineage>
        <taxon>Eukaryota</taxon>
        <taxon>Viridiplantae</taxon>
        <taxon>Streptophyta</taxon>
        <taxon>Embryophyta</taxon>
        <taxon>Tracheophyta</taxon>
        <taxon>Spermatophyta</taxon>
        <taxon>Magnoliopsida</taxon>
        <taxon>eudicotyledons</taxon>
        <taxon>Gunneridae</taxon>
        <taxon>Pentapetalae</taxon>
        <taxon>asterids</taxon>
        <taxon>campanulids</taxon>
        <taxon>Asterales</taxon>
        <taxon>Asteraceae</taxon>
        <taxon>Asteroideae</taxon>
        <taxon>Heliantheae alliance</taxon>
        <taxon>Heliantheae</taxon>
        <taxon>Helianthus</taxon>
    </lineage>
</organism>
<dbReference type="PANTHER" id="PTHR31929">
    <property type="entry name" value="SAUR-LIKE AUXIN-RESPONSIVE PROTEIN FAMILY-RELATED"/>
    <property type="match status" value="1"/>
</dbReference>
<dbReference type="Proteomes" id="UP000215914">
    <property type="component" value="Unassembled WGS sequence"/>
</dbReference>
<dbReference type="AlphaFoldDB" id="A0A9K3DZT4"/>
<dbReference type="Pfam" id="PF02519">
    <property type="entry name" value="Auxin_inducible"/>
    <property type="match status" value="1"/>
</dbReference>
<evidence type="ECO:0000256" key="1">
    <source>
        <dbReference type="ARBA" id="ARBA00006974"/>
    </source>
</evidence>